<keyword evidence="2" id="KW-0680">Restriction system</keyword>
<name>A0A1I4PQR4_9PROT</name>
<dbReference type="OrthoDB" id="8550068at2"/>
<sequence length="439" mass="49663">MSTNVVHKEVMGQGWEMRPLGEVVRPARPRVKPSEKPNLPFIGMEHVEAHTMRLLGTVRAGTMKSSAVHFQPGDVLYGRLRPYLNKVYRPDFEGLCSAEFIVFPKADGVDSRYLQYFLNSSAFVSFASHLNTGDRPRVDFDQLAPYEFPVASIDQQKHIVAEIEKQFSRLDEAVANLKRVKANLKRYKAAVLKAAVEGRLVETEAELARREGRSFETGEQLLQRILETRRNQWQGKGKYKEPAAPDTTDLPKLPEGWVWTTLGQLVWSVKDGPHFSPKYSEEGIPFISGGNIRPEGIDFSSTKFISSELHDEFSKRCKPEYGDLLYTKGGTTGIARVNTETREFSVWVHVAVLKPLNSPHCYRQAQKLTHGVGNQDLGLTRMVWITVPLPSNPEQKRIIAEVDRRLSILRETESQVDANLQRVKHFRQSVLASAFSPPP</sequence>
<evidence type="ECO:0000313" key="7">
    <source>
        <dbReference type="Proteomes" id="UP000183287"/>
    </source>
</evidence>
<dbReference type="PANTHER" id="PTHR43140">
    <property type="entry name" value="TYPE-1 RESTRICTION ENZYME ECOKI SPECIFICITY PROTEIN"/>
    <property type="match status" value="1"/>
</dbReference>
<gene>
    <name evidence="6" type="ORF">SAMN05421863_102229</name>
</gene>
<evidence type="ECO:0000256" key="1">
    <source>
        <dbReference type="ARBA" id="ARBA00010923"/>
    </source>
</evidence>
<evidence type="ECO:0000259" key="5">
    <source>
        <dbReference type="Pfam" id="PF01420"/>
    </source>
</evidence>
<dbReference type="GO" id="GO:0009307">
    <property type="term" value="P:DNA restriction-modification system"/>
    <property type="evidence" value="ECO:0007669"/>
    <property type="project" value="UniProtKB-KW"/>
</dbReference>
<protein>
    <submittedName>
        <fullName evidence="6">Type I restriction enzyme, S subunit</fullName>
    </submittedName>
</protein>
<keyword evidence="7" id="KW-1185">Reference proteome</keyword>
<dbReference type="PANTHER" id="PTHR43140:SF1">
    <property type="entry name" value="TYPE I RESTRICTION ENZYME ECOKI SPECIFICITY SUBUNIT"/>
    <property type="match status" value="1"/>
</dbReference>
<proteinExistence type="inferred from homology"/>
<dbReference type="Proteomes" id="UP000183287">
    <property type="component" value="Unassembled WGS sequence"/>
</dbReference>
<dbReference type="Gene3D" id="3.90.220.20">
    <property type="entry name" value="DNA methylase specificity domains"/>
    <property type="match status" value="2"/>
</dbReference>
<dbReference type="InterPro" id="IPR051212">
    <property type="entry name" value="Type-I_RE_S_subunit"/>
</dbReference>
<evidence type="ECO:0000313" key="6">
    <source>
        <dbReference type="EMBL" id="SFM30054.1"/>
    </source>
</evidence>
<keyword evidence="3" id="KW-0238">DNA-binding</keyword>
<feature type="domain" description="Type I restriction modification DNA specificity" evidence="5">
    <location>
        <begin position="254"/>
        <end position="400"/>
    </location>
</feature>
<evidence type="ECO:0000256" key="3">
    <source>
        <dbReference type="ARBA" id="ARBA00023125"/>
    </source>
</evidence>
<dbReference type="EMBL" id="FOUB01000022">
    <property type="protein sequence ID" value="SFM30054.1"/>
    <property type="molecule type" value="Genomic_DNA"/>
</dbReference>
<evidence type="ECO:0000256" key="2">
    <source>
        <dbReference type="ARBA" id="ARBA00022747"/>
    </source>
</evidence>
<reference evidence="7" key="1">
    <citation type="submission" date="2016-10" db="EMBL/GenBank/DDBJ databases">
        <authorList>
            <person name="Varghese N."/>
            <person name="Submissions S."/>
        </authorList>
    </citation>
    <scope>NUCLEOTIDE SEQUENCE [LARGE SCALE GENOMIC DNA]</scope>
    <source>
        <strain evidence="7">Nm44</strain>
    </source>
</reference>
<dbReference type="GO" id="GO:0003677">
    <property type="term" value="F:DNA binding"/>
    <property type="evidence" value="ECO:0007669"/>
    <property type="project" value="UniProtKB-KW"/>
</dbReference>
<organism evidence="6 7">
    <name type="scientific">Nitrosomonas communis</name>
    <dbReference type="NCBI Taxonomy" id="44574"/>
    <lineage>
        <taxon>Bacteria</taxon>
        <taxon>Pseudomonadati</taxon>
        <taxon>Pseudomonadota</taxon>
        <taxon>Betaproteobacteria</taxon>
        <taxon>Nitrosomonadales</taxon>
        <taxon>Nitrosomonadaceae</taxon>
        <taxon>Nitrosomonas</taxon>
    </lineage>
</organism>
<dbReference type="InterPro" id="IPR000055">
    <property type="entry name" value="Restrct_endonuc_typeI_TRD"/>
</dbReference>
<feature type="coiled-coil region" evidence="4">
    <location>
        <begin position="160"/>
        <end position="190"/>
    </location>
</feature>
<dbReference type="RefSeq" id="WP_074905384.1">
    <property type="nucleotide sequence ID" value="NZ_FOUB01000022.1"/>
</dbReference>
<dbReference type="SUPFAM" id="SSF116734">
    <property type="entry name" value="DNA methylase specificity domain"/>
    <property type="match status" value="2"/>
</dbReference>
<evidence type="ECO:0000256" key="4">
    <source>
        <dbReference type="SAM" id="Coils"/>
    </source>
</evidence>
<dbReference type="InterPro" id="IPR044946">
    <property type="entry name" value="Restrct_endonuc_typeI_TRD_sf"/>
</dbReference>
<dbReference type="AlphaFoldDB" id="A0A1I4PQR4"/>
<keyword evidence="4" id="KW-0175">Coiled coil</keyword>
<comment type="similarity">
    <text evidence="1">Belongs to the type-I restriction system S methylase family.</text>
</comment>
<feature type="domain" description="Type I restriction modification DNA specificity" evidence="5">
    <location>
        <begin position="14"/>
        <end position="165"/>
    </location>
</feature>
<accession>A0A1I4PQR4</accession>
<dbReference type="Pfam" id="PF01420">
    <property type="entry name" value="Methylase_S"/>
    <property type="match status" value="2"/>
</dbReference>